<evidence type="ECO:0000256" key="1">
    <source>
        <dbReference type="ARBA" id="ARBA00022527"/>
    </source>
</evidence>
<dbReference type="Gene3D" id="3.30.565.10">
    <property type="entry name" value="Histidine kinase-like ATPase, C-terminal domain"/>
    <property type="match status" value="1"/>
</dbReference>
<keyword evidence="1" id="KW-0418">Kinase</keyword>
<dbReference type="InterPro" id="IPR003594">
    <property type="entry name" value="HATPase_dom"/>
</dbReference>
<evidence type="ECO:0000259" key="2">
    <source>
        <dbReference type="Pfam" id="PF13581"/>
    </source>
</evidence>
<dbReference type="Proteomes" id="UP000824681">
    <property type="component" value="Chromosome"/>
</dbReference>
<dbReference type="SUPFAM" id="SSF55874">
    <property type="entry name" value="ATPase domain of HSP90 chaperone/DNA topoisomerase II/histidine kinase"/>
    <property type="match status" value="1"/>
</dbReference>
<dbReference type="InterPro" id="IPR050267">
    <property type="entry name" value="Anti-sigma-factor_SerPK"/>
</dbReference>
<evidence type="ECO:0000313" key="3">
    <source>
        <dbReference type="EMBL" id="QYC42260.1"/>
    </source>
</evidence>
<keyword evidence="1" id="KW-0808">Transferase</keyword>
<dbReference type="PANTHER" id="PTHR35526:SF3">
    <property type="entry name" value="ANTI-SIGMA-F FACTOR RSBW"/>
    <property type="match status" value="1"/>
</dbReference>
<accession>A0ABX8U3L4</accession>
<keyword evidence="1" id="KW-0723">Serine/threonine-protein kinase</keyword>
<feature type="domain" description="Histidine kinase/HSP90-like ATPase" evidence="2">
    <location>
        <begin position="11"/>
        <end position="127"/>
    </location>
</feature>
<sequence>MDLLKVDFDEGSLVRARRAVLACARGQGVTGERLGDLLSAVNECLVNAIEHGGGRGRLRLWRETGPGGGRLVCEVADDGDGIPVEVLKRESLPAASAPGGRGIWLTRRLSDEVVFLTGPAGTTVRLVLELAAPVRAARAPVTGSCTE</sequence>
<dbReference type="RefSeq" id="WP_020540384.1">
    <property type="nucleotide sequence ID" value="NZ_CP068985.1"/>
</dbReference>
<dbReference type="EMBL" id="CP068985">
    <property type="protein sequence ID" value="QYC42260.1"/>
    <property type="molecule type" value="Genomic_DNA"/>
</dbReference>
<dbReference type="PANTHER" id="PTHR35526">
    <property type="entry name" value="ANTI-SIGMA-F FACTOR RSBW-RELATED"/>
    <property type="match status" value="1"/>
</dbReference>
<gene>
    <name evidence="3" type="ORF">Nocox_23285</name>
</gene>
<protein>
    <submittedName>
        <fullName evidence="3">Histidine kinase-, DNA gyrase B-, and HSP90-like ATPase</fullName>
    </submittedName>
</protein>
<name>A0ABX8U3L4_9ACTN</name>
<proteinExistence type="predicted"/>
<dbReference type="Pfam" id="PF13581">
    <property type="entry name" value="HATPase_c_2"/>
    <property type="match status" value="1"/>
</dbReference>
<dbReference type="CDD" id="cd16936">
    <property type="entry name" value="HATPase_RsbW-like"/>
    <property type="match status" value="1"/>
</dbReference>
<evidence type="ECO:0000313" key="4">
    <source>
        <dbReference type="Proteomes" id="UP000824681"/>
    </source>
</evidence>
<organism evidence="3 4">
    <name type="scientific">Nonomuraea coxensis DSM 45129</name>
    <dbReference type="NCBI Taxonomy" id="1122611"/>
    <lineage>
        <taxon>Bacteria</taxon>
        <taxon>Bacillati</taxon>
        <taxon>Actinomycetota</taxon>
        <taxon>Actinomycetes</taxon>
        <taxon>Streptosporangiales</taxon>
        <taxon>Streptosporangiaceae</taxon>
        <taxon>Nonomuraea</taxon>
    </lineage>
</organism>
<reference evidence="3 4" key="1">
    <citation type="journal article" date="2021" name="ACS Chem. Biol.">
        <title>Genomic-Led Discovery of a Novel Glycopeptide Antibiotic by Nonomuraea coxensis DSM 45129.</title>
        <authorList>
            <person name="Yushchuk O."/>
            <person name="Vior N.M."/>
            <person name="Andreo-Vidal A."/>
            <person name="Berini F."/>
            <person name="Ruckert C."/>
            <person name="Busche T."/>
            <person name="Binda E."/>
            <person name="Kalinowski J."/>
            <person name="Truman A.W."/>
            <person name="Marinelli F."/>
        </authorList>
    </citation>
    <scope>NUCLEOTIDE SEQUENCE [LARGE SCALE GENOMIC DNA]</scope>
    <source>
        <strain evidence="3 4">DSM 45129</strain>
    </source>
</reference>
<keyword evidence="4" id="KW-1185">Reference proteome</keyword>
<dbReference type="InterPro" id="IPR036890">
    <property type="entry name" value="HATPase_C_sf"/>
</dbReference>